<dbReference type="Pfam" id="PF20150">
    <property type="entry name" value="2EXR"/>
    <property type="match status" value="1"/>
</dbReference>
<feature type="domain" description="2EXR" evidence="1">
    <location>
        <begin position="5"/>
        <end position="93"/>
    </location>
</feature>
<evidence type="ECO:0000313" key="3">
    <source>
        <dbReference type="Proteomes" id="UP000813385"/>
    </source>
</evidence>
<name>A0A8K0X5S8_9PEZI</name>
<dbReference type="EMBL" id="JAGPXD010000002">
    <property type="protein sequence ID" value="KAH7368157.1"/>
    <property type="molecule type" value="Genomic_DNA"/>
</dbReference>
<evidence type="ECO:0000259" key="1">
    <source>
        <dbReference type="Pfam" id="PF20150"/>
    </source>
</evidence>
<organism evidence="2 3">
    <name type="scientific">Plectosphaerella cucumerina</name>
    <dbReference type="NCBI Taxonomy" id="40658"/>
    <lineage>
        <taxon>Eukaryota</taxon>
        <taxon>Fungi</taxon>
        <taxon>Dikarya</taxon>
        <taxon>Ascomycota</taxon>
        <taxon>Pezizomycotina</taxon>
        <taxon>Sordariomycetes</taxon>
        <taxon>Hypocreomycetidae</taxon>
        <taxon>Glomerellales</taxon>
        <taxon>Plectosphaerellaceae</taxon>
        <taxon>Plectosphaerella</taxon>
    </lineage>
</organism>
<protein>
    <recommendedName>
        <fullName evidence="1">2EXR domain-containing protein</fullName>
    </recommendedName>
</protein>
<sequence length="250" mass="29774">MTAAFHLFGSLPLELRQRVWELSMESRRVPVGDFKPIHFATTPPYPPPIMPPPAILHACTESRSYLEQYYYTRVFDKDSFPRYVWVNLDLDTVCMRQQTLVDLSGKLPPVKHLSIDCNEMDYYYDYTMREVDCLRLLEDLEIRPVSESQHWWDPWYSVMRDLYYHGNPSRYRTTIIRPDNTFTEEVPEINPDNYLQVQRHYTRIRYAKDPSNFPPDFEAWDSDDEECHPGWRHVPGCTCSSDELYAPTVW</sequence>
<dbReference type="OrthoDB" id="4802527at2759"/>
<evidence type="ECO:0000313" key="2">
    <source>
        <dbReference type="EMBL" id="KAH7368157.1"/>
    </source>
</evidence>
<gene>
    <name evidence="2" type="ORF">B0T11DRAFT_276542</name>
</gene>
<comment type="caution">
    <text evidence="2">The sequence shown here is derived from an EMBL/GenBank/DDBJ whole genome shotgun (WGS) entry which is preliminary data.</text>
</comment>
<dbReference type="AlphaFoldDB" id="A0A8K0X5S8"/>
<keyword evidence="3" id="KW-1185">Reference proteome</keyword>
<dbReference type="PANTHER" id="PTHR35910">
    <property type="entry name" value="2EXR DOMAIN-CONTAINING PROTEIN"/>
    <property type="match status" value="1"/>
</dbReference>
<dbReference type="InterPro" id="IPR045518">
    <property type="entry name" value="2EXR"/>
</dbReference>
<reference evidence="2" key="1">
    <citation type="journal article" date="2021" name="Nat. Commun.">
        <title>Genetic determinants of endophytism in the Arabidopsis root mycobiome.</title>
        <authorList>
            <person name="Mesny F."/>
            <person name="Miyauchi S."/>
            <person name="Thiergart T."/>
            <person name="Pickel B."/>
            <person name="Atanasova L."/>
            <person name="Karlsson M."/>
            <person name="Huettel B."/>
            <person name="Barry K.W."/>
            <person name="Haridas S."/>
            <person name="Chen C."/>
            <person name="Bauer D."/>
            <person name="Andreopoulos W."/>
            <person name="Pangilinan J."/>
            <person name="LaButti K."/>
            <person name="Riley R."/>
            <person name="Lipzen A."/>
            <person name="Clum A."/>
            <person name="Drula E."/>
            <person name="Henrissat B."/>
            <person name="Kohler A."/>
            <person name="Grigoriev I.V."/>
            <person name="Martin F.M."/>
            <person name="Hacquard S."/>
        </authorList>
    </citation>
    <scope>NUCLEOTIDE SEQUENCE</scope>
    <source>
        <strain evidence="2">MPI-CAGE-AT-0016</strain>
    </source>
</reference>
<proteinExistence type="predicted"/>
<dbReference type="PANTHER" id="PTHR35910:SF1">
    <property type="entry name" value="2EXR DOMAIN-CONTAINING PROTEIN"/>
    <property type="match status" value="1"/>
</dbReference>
<dbReference type="Proteomes" id="UP000813385">
    <property type="component" value="Unassembled WGS sequence"/>
</dbReference>
<accession>A0A8K0X5S8</accession>